<dbReference type="SUPFAM" id="SSF74653">
    <property type="entry name" value="TolA/TonB C-terminal domain"/>
    <property type="match status" value="1"/>
</dbReference>
<evidence type="ECO:0000256" key="4">
    <source>
        <dbReference type="ARBA" id="ARBA00022475"/>
    </source>
</evidence>
<feature type="domain" description="TonB C-terminal" evidence="10">
    <location>
        <begin position="18"/>
        <end position="110"/>
    </location>
</feature>
<dbReference type="NCBIfam" id="TIGR01352">
    <property type="entry name" value="tonB_Cterm"/>
    <property type="match status" value="1"/>
</dbReference>
<evidence type="ECO:0000256" key="6">
    <source>
        <dbReference type="ARBA" id="ARBA00022692"/>
    </source>
</evidence>
<proteinExistence type="inferred from homology"/>
<keyword evidence="12" id="KW-1185">Reference proteome</keyword>
<evidence type="ECO:0000256" key="1">
    <source>
        <dbReference type="ARBA" id="ARBA00004383"/>
    </source>
</evidence>
<dbReference type="InterPro" id="IPR006260">
    <property type="entry name" value="TonB/TolA_C"/>
</dbReference>
<dbReference type="PANTHER" id="PTHR33446:SF2">
    <property type="entry name" value="PROTEIN TONB"/>
    <property type="match status" value="1"/>
</dbReference>
<evidence type="ECO:0000256" key="7">
    <source>
        <dbReference type="ARBA" id="ARBA00022927"/>
    </source>
</evidence>
<evidence type="ECO:0000256" key="5">
    <source>
        <dbReference type="ARBA" id="ARBA00022519"/>
    </source>
</evidence>
<keyword evidence="7" id="KW-0653">Protein transport</keyword>
<evidence type="ECO:0000259" key="10">
    <source>
        <dbReference type="PROSITE" id="PS52015"/>
    </source>
</evidence>
<dbReference type="InterPro" id="IPR051045">
    <property type="entry name" value="TonB-dependent_transducer"/>
</dbReference>
<protein>
    <submittedName>
        <fullName evidence="11">TonB family protein</fullName>
    </submittedName>
</protein>
<keyword evidence="5" id="KW-0997">Cell inner membrane</keyword>
<dbReference type="Pfam" id="PF03544">
    <property type="entry name" value="TonB_C"/>
    <property type="match status" value="1"/>
</dbReference>
<gene>
    <name evidence="11" type="ORF">GPA24_20325</name>
</gene>
<comment type="subcellular location">
    <subcellularLocation>
        <location evidence="1">Cell inner membrane</location>
        <topology evidence="1">Single-pass membrane protein</topology>
        <orientation evidence="1">Periplasmic side</orientation>
    </subcellularLocation>
</comment>
<evidence type="ECO:0000256" key="8">
    <source>
        <dbReference type="ARBA" id="ARBA00022989"/>
    </source>
</evidence>
<keyword evidence="9" id="KW-0472">Membrane</keyword>
<keyword evidence="6" id="KW-0812">Transmembrane</keyword>
<dbReference type="PROSITE" id="PS52015">
    <property type="entry name" value="TONB_CTD"/>
    <property type="match status" value="1"/>
</dbReference>
<organism evidence="11 12">
    <name type="scientific">Aromatoleum bremense</name>
    <dbReference type="NCBI Taxonomy" id="76115"/>
    <lineage>
        <taxon>Bacteria</taxon>
        <taxon>Pseudomonadati</taxon>
        <taxon>Pseudomonadota</taxon>
        <taxon>Betaproteobacteria</taxon>
        <taxon>Rhodocyclales</taxon>
        <taxon>Rhodocyclaceae</taxon>
        <taxon>Aromatoleum</taxon>
    </lineage>
</organism>
<dbReference type="PANTHER" id="PTHR33446">
    <property type="entry name" value="PROTEIN TONB-RELATED"/>
    <property type="match status" value="1"/>
</dbReference>
<keyword evidence="8" id="KW-1133">Transmembrane helix</keyword>
<reference evidence="11 12" key="1">
    <citation type="submission" date="2019-12" db="EMBL/GenBank/DDBJ databases">
        <title>Comparative genomics gives insights into the taxonomy of the Azoarcus-Aromatoleum group and reveals separate origins of nif in the plant-associated Azoarcus and non-plant-associated Aromatoleum sub-groups.</title>
        <authorList>
            <person name="Lafos M."/>
            <person name="Maluk M."/>
            <person name="Batista M."/>
            <person name="Junghare M."/>
            <person name="Carmona M."/>
            <person name="Faoro H."/>
            <person name="Cruz L.M."/>
            <person name="Battistoni F."/>
            <person name="De Souza E."/>
            <person name="Pedrosa F."/>
            <person name="Chen W.-M."/>
            <person name="Poole P.S."/>
            <person name="Dixon R.A."/>
            <person name="James E.K."/>
        </authorList>
    </citation>
    <scope>NUCLEOTIDE SEQUENCE [LARGE SCALE GENOMIC DNA]</scope>
    <source>
        <strain evidence="11 12">PbN1</strain>
    </source>
</reference>
<dbReference type="RefSeq" id="WP_169204289.1">
    <property type="nucleotide sequence ID" value="NZ_WTVP01000128.1"/>
</dbReference>
<evidence type="ECO:0000313" key="12">
    <source>
        <dbReference type="Proteomes" id="UP000633943"/>
    </source>
</evidence>
<sequence>PAAPPQPAVRSRPAETVAARFDAAYLNNPPPAYPPLSRRMREEGKVMLRVFVTGEGMPGKIELSASSGSRRLDTAAENAVSRWRFVPAKQDGRNVDAWVVVPIIFKLEGL</sequence>
<keyword evidence="4" id="KW-1003">Cell membrane</keyword>
<comment type="caution">
    <text evidence="11">The sequence shown here is derived from an EMBL/GenBank/DDBJ whole genome shotgun (WGS) entry which is preliminary data.</text>
</comment>
<evidence type="ECO:0000256" key="9">
    <source>
        <dbReference type="ARBA" id="ARBA00023136"/>
    </source>
</evidence>
<dbReference type="Gene3D" id="3.30.1150.10">
    <property type="match status" value="1"/>
</dbReference>
<evidence type="ECO:0000313" key="11">
    <source>
        <dbReference type="EMBL" id="NMG17824.1"/>
    </source>
</evidence>
<feature type="non-terminal residue" evidence="11">
    <location>
        <position position="1"/>
    </location>
</feature>
<name>A0ABX1P0K6_9RHOO</name>
<dbReference type="InterPro" id="IPR037682">
    <property type="entry name" value="TonB_C"/>
</dbReference>
<dbReference type="EMBL" id="WTVP01000128">
    <property type="protein sequence ID" value="NMG17824.1"/>
    <property type="molecule type" value="Genomic_DNA"/>
</dbReference>
<evidence type="ECO:0000256" key="3">
    <source>
        <dbReference type="ARBA" id="ARBA00022448"/>
    </source>
</evidence>
<evidence type="ECO:0000256" key="2">
    <source>
        <dbReference type="ARBA" id="ARBA00006555"/>
    </source>
</evidence>
<keyword evidence="3" id="KW-0813">Transport</keyword>
<comment type="similarity">
    <text evidence="2">Belongs to the TonB family.</text>
</comment>
<accession>A0ABX1P0K6</accession>
<dbReference type="Proteomes" id="UP000633943">
    <property type="component" value="Unassembled WGS sequence"/>
</dbReference>